<evidence type="ECO:0000256" key="1">
    <source>
        <dbReference type="ARBA" id="ARBA00023125"/>
    </source>
</evidence>
<dbReference type="PATRIC" id="fig|1158610.3.peg.2723"/>
<dbReference type="SMART" id="SM00530">
    <property type="entry name" value="HTH_XRE"/>
    <property type="match status" value="1"/>
</dbReference>
<protein>
    <recommendedName>
        <fullName evidence="3">HTH cro/C1-type domain-containing protein</fullName>
    </recommendedName>
</protein>
<feature type="transmembrane region" description="Helical" evidence="2">
    <location>
        <begin position="175"/>
        <end position="202"/>
    </location>
</feature>
<dbReference type="CDD" id="cd00093">
    <property type="entry name" value="HTH_XRE"/>
    <property type="match status" value="1"/>
</dbReference>
<feature type="transmembrane region" description="Helical" evidence="2">
    <location>
        <begin position="255"/>
        <end position="280"/>
    </location>
</feature>
<keyword evidence="1" id="KW-0238">DNA-binding</keyword>
<evidence type="ECO:0000313" key="5">
    <source>
        <dbReference type="Proteomes" id="UP000013785"/>
    </source>
</evidence>
<dbReference type="PROSITE" id="PS50943">
    <property type="entry name" value="HTH_CROC1"/>
    <property type="match status" value="1"/>
</dbReference>
<keyword evidence="2" id="KW-0472">Membrane</keyword>
<dbReference type="EMBL" id="AJAT01000017">
    <property type="protein sequence ID" value="EOL42389.1"/>
    <property type="molecule type" value="Genomic_DNA"/>
</dbReference>
<dbReference type="eggNOG" id="COG1476">
    <property type="taxonomic scope" value="Bacteria"/>
</dbReference>
<dbReference type="GO" id="GO:0003677">
    <property type="term" value="F:DNA binding"/>
    <property type="evidence" value="ECO:0007669"/>
    <property type="project" value="UniProtKB-KW"/>
</dbReference>
<dbReference type="SUPFAM" id="SSF47413">
    <property type="entry name" value="lambda repressor-like DNA-binding domains"/>
    <property type="match status" value="1"/>
</dbReference>
<organism evidence="4 5">
    <name type="scientific">Enterococcus phoeniculicola ATCC BAA-412</name>
    <dbReference type="NCBI Taxonomy" id="1158610"/>
    <lineage>
        <taxon>Bacteria</taxon>
        <taxon>Bacillati</taxon>
        <taxon>Bacillota</taxon>
        <taxon>Bacilli</taxon>
        <taxon>Lactobacillales</taxon>
        <taxon>Enterococcaceae</taxon>
        <taxon>Enterococcus</taxon>
    </lineage>
</organism>
<gene>
    <name evidence="4" type="ORF">UC3_02741</name>
</gene>
<dbReference type="RefSeq" id="WP_010769376.1">
    <property type="nucleotide sequence ID" value="NZ_ASWE01000001.1"/>
</dbReference>
<name>R3TLN2_9ENTE</name>
<proteinExistence type="predicted"/>
<dbReference type="InterPro" id="IPR001387">
    <property type="entry name" value="Cro/C1-type_HTH"/>
</dbReference>
<feature type="domain" description="HTH cro/C1-type" evidence="3">
    <location>
        <begin position="9"/>
        <end position="63"/>
    </location>
</feature>
<dbReference type="STRING" id="154621.RV11_GL001938"/>
<accession>R3TLN2</accession>
<comment type="caution">
    <text evidence="4">The sequence shown here is derived from an EMBL/GenBank/DDBJ whole genome shotgun (WGS) entry which is preliminary data.</text>
</comment>
<keyword evidence="2" id="KW-1133">Transmembrane helix</keyword>
<dbReference type="Pfam" id="PF01381">
    <property type="entry name" value="HTH_3"/>
    <property type="match status" value="1"/>
</dbReference>
<reference evidence="4 5" key="1">
    <citation type="submission" date="2013-02" db="EMBL/GenBank/DDBJ databases">
        <title>The Genome Sequence of Enterococcus phoeniculicola BAA-412.</title>
        <authorList>
            <consortium name="The Broad Institute Genome Sequencing Platform"/>
            <consortium name="The Broad Institute Genome Sequencing Center for Infectious Disease"/>
            <person name="Earl A.M."/>
            <person name="Gilmore M.S."/>
            <person name="Lebreton F."/>
            <person name="Walker B."/>
            <person name="Young S.K."/>
            <person name="Zeng Q."/>
            <person name="Gargeya S."/>
            <person name="Fitzgerald M."/>
            <person name="Haas B."/>
            <person name="Abouelleil A."/>
            <person name="Alvarado L."/>
            <person name="Arachchi H.M."/>
            <person name="Berlin A.M."/>
            <person name="Chapman S.B."/>
            <person name="Dewar J."/>
            <person name="Goldberg J."/>
            <person name="Griggs A."/>
            <person name="Gujja S."/>
            <person name="Hansen M."/>
            <person name="Howarth C."/>
            <person name="Imamovic A."/>
            <person name="Larimer J."/>
            <person name="McCowan C."/>
            <person name="Murphy C."/>
            <person name="Neiman D."/>
            <person name="Pearson M."/>
            <person name="Priest M."/>
            <person name="Roberts A."/>
            <person name="Saif S."/>
            <person name="Shea T."/>
            <person name="Sisk P."/>
            <person name="Sykes S."/>
            <person name="Wortman J."/>
            <person name="Nusbaum C."/>
            <person name="Birren B."/>
        </authorList>
    </citation>
    <scope>NUCLEOTIDE SEQUENCE [LARGE SCALE GENOMIC DNA]</scope>
    <source>
        <strain evidence="4 5">ATCC BAA-412</strain>
    </source>
</reference>
<evidence type="ECO:0000313" key="4">
    <source>
        <dbReference type="EMBL" id="EOL42389.1"/>
    </source>
</evidence>
<sequence>MGNFLASQLKNYREQEGLTQKELAKELYVTDKAVSKWETGRGYPDLDTLEKISNLLEITLDDLVNERKPYEYLDFKSEKKIGNLPLYHFVIPNMSLLFQNRLQNKNRKSFSQIPTAKGVLSVGIKAKGILAIGTFSIGIFSIGAIGLGLFSIGILSIGLIAAGSAGFGGLAMGNFALGITAIGNLAIAMAAFGNFSIGYFALGNQSLGVHAFSAGNEVTREKFSEGLQQFQLSQSYTGLSKIFFDMLYTIQKNPFPVILGFILIVVFFLLIIWLTVRIFYKNNYPSFQ</sequence>
<dbReference type="OrthoDB" id="9812495at2"/>
<feature type="transmembrane region" description="Helical" evidence="2">
    <location>
        <begin position="130"/>
        <end position="163"/>
    </location>
</feature>
<dbReference type="AlphaFoldDB" id="R3TLN2"/>
<dbReference type="PANTHER" id="PTHR46558">
    <property type="entry name" value="TRACRIPTIONAL REGULATORY PROTEIN-RELATED-RELATED"/>
    <property type="match status" value="1"/>
</dbReference>
<evidence type="ECO:0000256" key="2">
    <source>
        <dbReference type="SAM" id="Phobius"/>
    </source>
</evidence>
<dbReference type="Gene3D" id="1.10.260.40">
    <property type="entry name" value="lambda repressor-like DNA-binding domains"/>
    <property type="match status" value="1"/>
</dbReference>
<dbReference type="PANTHER" id="PTHR46558:SF11">
    <property type="entry name" value="HTH-TYPE TRANSCRIPTIONAL REGULATOR XRE"/>
    <property type="match status" value="1"/>
</dbReference>
<keyword evidence="5" id="KW-1185">Reference proteome</keyword>
<dbReference type="InterPro" id="IPR010982">
    <property type="entry name" value="Lambda_DNA-bd_dom_sf"/>
</dbReference>
<evidence type="ECO:0000259" key="3">
    <source>
        <dbReference type="PROSITE" id="PS50943"/>
    </source>
</evidence>
<dbReference type="Proteomes" id="UP000013785">
    <property type="component" value="Unassembled WGS sequence"/>
</dbReference>
<keyword evidence="2" id="KW-0812">Transmembrane</keyword>
<dbReference type="HOGENOM" id="CLU_079578_0_0_9"/>